<proteinExistence type="predicted"/>
<dbReference type="EMBL" id="APPK01000011">
    <property type="protein sequence ID" value="ENV23533.1"/>
    <property type="molecule type" value="Genomic_DNA"/>
</dbReference>
<reference evidence="1 2" key="1">
    <citation type="submission" date="2013-02" db="EMBL/GenBank/DDBJ databases">
        <title>The Genome Sequence of Acinetobacter bereziniae NIPH 3.</title>
        <authorList>
            <consortium name="The Broad Institute Genome Sequencing Platform"/>
            <consortium name="The Broad Institute Genome Sequencing Center for Infectious Disease"/>
            <person name="Cerqueira G."/>
            <person name="Feldgarden M."/>
            <person name="Courvalin P."/>
            <person name="Perichon B."/>
            <person name="Grillot-Courvalin C."/>
            <person name="Clermont D."/>
            <person name="Rocha E."/>
            <person name="Yoon E.-J."/>
            <person name="Nemec A."/>
            <person name="Walker B."/>
            <person name="Young S.K."/>
            <person name="Zeng Q."/>
            <person name="Gargeya S."/>
            <person name="Fitzgerald M."/>
            <person name="Haas B."/>
            <person name="Abouelleil A."/>
            <person name="Alvarado L."/>
            <person name="Arachchi H.M."/>
            <person name="Berlin A.M."/>
            <person name="Chapman S.B."/>
            <person name="Dewar J."/>
            <person name="Goldberg J."/>
            <person name="Griggs A."/>
            <person name="Gujja S."/>
            <person name="Hansen M."/>
            <person name="Howarth C."/>
            <person name="Imamovic A."/>
            <person name="Larimer J."/>
            <person name="McCowan C."/>
            <person name="Murphy C."/>
            <person name="Neiman D."/>
            <person name="Pearson M."/>
            <person name="Priest M."/>
            <person name="Roberts A."/>
            <person name="Saif S."/>
            <person name="Shea T."/>
            <person name="Sisk P."/>
            <person name="Sykes S."/>
            <person name="Wortman J."/>
            <person name="Nusbaum C."/>
            <person name="Birren B."/>
        </authorList>
    </citation>
    <scope>NUCLEOTIDE SEQUENCE [LARGE SCALE GENOMIC DNA]</scope>
    <source>
        <strain evidence="1 2">NIPH 3</strain>
    </source>
</reference>
<name>N8YVI4_ACIBZ</name>
<evidence type="ECO:0000313" key="2">
    <source>
        <dbReference type="Proteomes" id="UP000013270"/>
    </source>
</evidence>
<organism evidence="1 2">
    <name type="scientific">Acinetobacter bereziniae NIPH 3</name>
    <dbReference type="NCBI Taxonomy" id="1217651"/>
    <lineage>
        <taxon>Bacteria</taxon>
        <taxon>Pseudomonadati</taxon>
        <taxon>Pseudomonadota</taxon>
        <taxon>Gammaproteobacteria</taxon>
        <taxon>Moraxellales</taxon>
        <taxon>Moraxellaceae</taxon>
        <taxon>Acinetobacter</taxon>
    </lineage>
</organism>
<evidence type="ECO:0000313" key="1">
    <source>
        <dbReference type="EMBL" id="ENV23533.1"/>
    </source>
</evidence>
<sequence length="36" mass="4036">MRNFYTKTVVIAHSEKPSKAIQLDCILKGFSPKIGN</sequence>
<dbReference type="AlphaFoldDB" id="N8YVI4"/>
<accession>N8YVI4</accession>
<protein>
    <submittedName>
        <fullName evidence="1">Uncharacterized protein</fullName>
    </submittedName>
</protein>
<dbReference type="HOGENOM" id="CLU_3354013_0_0_6"/>
<gene>
    <name evidence="1" type="ORF">F963_00259</name>
</gene>
<comment type="caution">
    <text evidence="1">The sequence shown here is derived from an EMBL/GenBank/DDBJ whole genome shotgun (WGS) entry which is preliminary data.</text>
</comment>
<dbReference type="Proteomes" id="UP000013270">
    <property type="component" value="Unassembled WGS sequence"/>
</dbReference>